<evidence type="ECO:0000313" key="1">
    <source>
        <dbReference type="EMBL" id="KKN76421.1"/>
    </source>
</evidence>
<dbReference type="EMBL" id="LAZR01000296">
    <property type="protein sequence ID" value="KKN76421.1"/>
    <property type="molecule type" value="Genomic_DNA"/>
</dbReference>
<protein>
    <submittedName>
        <fullName evidence="1">Uncharacterized protein</fullName>
    </submittedName>
</protein>
<gene>
    <name evidence="1" type="ORF">LCGC14_0371070</name>
</gene>
<name>A0A0F9VSI7_9ZZZZ</name>
<accession>A0A0F9VSI7</accession>
<dbReference type="AlphaFoldDB" id="A0A0F9VSI7"/>
<reference evidence="1" key="1">
    <citation type="journal article" date="2015" name="Nature">
        <title>Complex archaea that bridge the gap between prokaryotes and eukaryotes.</title>
        <authorList>
            <person name="Spang A."/>
            <person name="Saw J.H."/>
            <person name="Jorgensen S.L."/>
            <person name="Zaremba-Niedzwiedzka K."/>
            <person name="Martijn J."/>
            <person name="Lind A.E."/>
            <person name="van Eijk R."/>
            <person name="Schleper C."/>
            <person name="Guy L."/>
            <person name="Ettema T.J."/>
        </authorList>
    </citation>
    <scope>NUCLEOTIDE SEQUENCE</scope>
</reference>
<sequence>MKKILRKLAILDELTGESDYPLIICTCSDLSGTVRTDNLKEIFSFNCKKELNKKLTKLIMKKLS</sequence>
<organism evidence="1">
    <name type="scientific">marine sediment metagenome</name>
    <dbReference type="NCBI Taxonomy" id="412755"/>
    <lineage>
        <taxon>unclassified sequences</taxon>
        <taxon>metagenomes</taxon>
        <taxon>ecological metagenomes</taxon>
    </lineage>
</organism>
<comment type="caution">
    <text evidence="1">The sequence shown here is derived from an EMBL/GenBank/DDBJ whole genome shotgun (WGS) entry which is preliminary data.</text>
</comment>
<proteinExistence type="predicted"/>